<dbReference type="Pfam" id="PF24441">
    <property type="entry name" value="DUF7560"/>
    <property type="match status" value="1"/>
</dbReference>
<dbReference type="Proteomes" id="UP000011680">
    <property type="component" value="Unassembled WGS sequence"/>
</dbReference>
<reference evidence="1 2" key="1">
    <citation type="journal article" date="2014" name="PLoS Genet.">
        <title>Phylogenetically driven sequencing of extremely halophilic archaea reveals strategies for static and dynamic osmo-response.</title>
        <authorList>
            <person name="Becker E.A."/>
            <person name="Seitzer P.M."/>
            <person name="Tritt A."/>
            <person name="Larsen D."/>
            <person name="Krusor M."/>
            <person name="Yao A.I."/>
            <person name="Wu D."/>
            <person name="Madern D."/>
            <person name="Eisen J.A."/>
            <person name="Darling A.E."/>
            <person name="Facciotti M.T."/>
        </authorList>
    </citation>
    <scope>NUCLEOTIDE SEQUENCE [LARGE SCALE GENOMIC DNA]</scope>
    <source>
        <strain evidence="1 2">JCM 13552</strain>
    </source>
</reference>
<dbReference type="InterPro" id="IPR055982">
    <property type="entry name" value="DUF7560"/>
</dbReference>
<protein>
    <submittedName>
        <fullName evidence="1">Uncharacterized protein</fullName>
    </submittedName>
</protein>
<comment type="caution">
    <text evidence="1">The sequence shown here is derived from an EMBL/GenBank/DDBJ whole genome shotgun (WGS) entry which is preliminary data.</text>
</comment>
<gene>
    <name evidence="1" type="ORF">C451_04089</name>
</gene>
<proteinExistence type="predicted"/>
<evidence type="ECO:0000313" key="1">
    <source>
        <dbReference type="EMBL" id="EMA56112.1"/>
    </source>
</evidence>
<keyword evidence="2" id="KW-1185">Reference proteome</keyword>
<accession>M0NDR6</accession>
<organism evidence="1 2">
    <name type="scientific">Halococcus thailandensis JCM 13552</name>
    <dbReference type="NCBI Taxonomy" id="1227457"/>
    <lineage>
        <taxon>Archaea</taxon>
        <taxon>Methanobacteriati</taxon>
        <taxon>Methanobacteriota</taxon>
        <taxon>Stenosarchaea group</taxon>
        <taxon>Halobacteria</taxon>
        <taxon>Halobacteriales</taxon>
        <taxon>Halococcaceae</taxon>
        <taxon>Halococcus</taxon>
    </lineage>
</organism>
<dbReference type="RefSeq" id="WP_007737924.1">
    <property type="nucleotide sequence ID" value="NZ_AOMF01000092.1"/>
</dbReference>
<dbReference type="AlphaFoldDB" id="M0NDR6"/>
<dbReference type="eggNOG" id="arCOG06412">
    <property type="taxonomic scope" value="Archaea"/>
</dbReference>
<evidence type="ECO:0000313" key="2">
    <source>
        <dbReference type="Proteomes" id="UP000011680"/>
    </source>
</evidence>
<sequence>MSSETGAEYAFLCPACGESLEVNDSMKQALIQKGCIICGTTVTDGAFTRISSPDSP</sequence>
<name>M0NDR6_9EURY</name>
<dbReference type="OrthoDB" id="284396at2157"/>
<dbReference type="EMBL" id="AOMF01000092">
    <property type="protein sequence ID" value="EMA56112.1"/>
    <property type="molecule type" value="Genomic_DNA"/>
</dbReference>
<dbReference type="PATRIC" id="fig|1227457.3.peg.737"/>